<dbReference type="Gene3D" id="1.10.260.40">
    <property type="entry name" value="lambda repressor-like DNA-binding domains"/>
    <property type="match status" value="1"/>
</dbReference>
<accession>A0AAQ1G6J1</accession>
<dbReference type="InterPro" id="IPR025194">
    <property type="entry name" value="RodZ-like_C"/>
</dbReference>
<name>A0AAQ1G6J1_9GAMM</name>
<dbReference type="AlphaFoldDB" id="A0AAQ1G6J1"/>
<dbReference type="Pfam" id="PF13413">
    <property type="entry name" value="HTH_25"/>
    <property type="match status" value="1"/>
</dbReference>
<keyword evidence="2" id="KW-1133">Transmembrane helix</keyword>
<evidence type="ECO:0000313" key="5">
    <source>
        <dbReference type="Proteomes" id="UP000243518"/>
    </source>
</evidence>
<reference evidence="4 5" key="1">
    <citation type="submission" date="2016-10" db="EMBL/GenBank/DDBJ databases">
        <authorList>
            <person name="Varghese N."/>
            <person name="Submissions S."/>
        </authorList>
    </citation>
    <scope>NUCLEOTIDE SEQUENCE [LARGE SCALE GENOMIC DNA]</scope>
    <source>
        <strain evidence="4 5">CECT 8317</strain>
    </source>
</reference>
<proteinExistence type="predicted"/>
<keyword evidence="2" id="KW-0812">Transmembrane</keyword>
<dbReference type="PANTHER" id="PTHR34475">
    <property type="match status" value="1"/>
</dbReference>
<evidence type="ECO:0000256" key="2">
    <source>
        <dbReference type="SAM" id="Phobius"/>
    </source>
</evidence>
<keyword evidence="5" id="KW-1185">Reference proteome</keyword>
<dbReference type="Pfam" id="PF13464">
    <property type="entry name" value="RodZ_C"/>
    <property type="match status" value="1"/>
</dbReference>
<dbReference type="GO" id="GO:0003677">
    <property type="term" value="F:DNA binding"/>
    <property type="evidence" value="ECO:0007669"/>
    <property type="project" value="InterPro"/>
</dbReference>
<evidence type="ECO:0000259" key="3">
    <source>
        <dbReference type="PROSITE" id="PS50943"/>
    </source>
</evidence>
<dbReference type="PANTHER" id="PTHR34475:SF1">
    <property type="entry name" value="CYTOSKELETON PROTEIN RODZ"/>
    <property type="match status" value="1"/>
</dbReference>
<dbReference type="InterPro" id="IPR010982">
    <property type="entry name" value="Lambda_DNA-bd_dom_sf"/>
</dbReference>
<feature type="region of interest" description="Disordered" evidence="1">
    <location>
        <begin position="1"/>
        <end position="22"/>
    </location>
</feature>
<dbReference type="InterPro" id="IPR001387">
    <property type="entry name" value="Cro/C1-type_HTH"/>
</dbReference>
<evidence type="ECO:0000256" key="1">
    <source>
        <dbReference type="SAM" id="MobiDB-lite"/>
    </source>
</evidence>
<evidence type="ECO:0000313" key="4">
    <source>
        <dbReference type="EMBL" id="SEG20290.1"/>
    </source>
</evidence>
<dbReference type="CDD" id="cd00093">
    <property type="entry name" value="HTH_XRE"/>
    <property type="match status" value="1"/>
</dbReference>
<sequence length="314" mass="34025">MSSERHDAAADMAEPNTLRNPGETLREAREARGLSIAEVAQELKISRQAVEHIEAGRFDRLPGDTFTRGYIRSYARLMGLDPNRLAVEFDRHRGIEVRERPVSSIARVKMPNGSGRSIMRWSTLLIVLVLMASAWWWYEAGRPVSEPLLPMEELESELLLDDVEVDAMTLPEAIAKQTEALPADLLAPEPEAPAADPLATEAAADASVAPQETTPVADAQTELAAPVEEPATAEGRGLQLSVAADCWVQVSAVDGRVLHSGLLRDGQALNIDHDGALNLVIGDRSAVTTIRFQGNPVTLPPQSQSGVVRLRLGE</sequence>
<feature type="domain" description="HTH cro/C1-type" evidence="3">
    <location>
        <begin position="25"/>
        <end position="57"/>
    </location>
</feature>
<dbReference type="SMART" id="SM00530">
    <property type="entry name" value="HTH_XRE"/>
    <property type="match status" value="1"/>
</dbReference>
<gene>
    <name evidence="4" type="ORF">SAMN05216586_10483</name>
</gene>
<feature type="transmembrane region" description="Helical" evidence="2">
    <location>
        <begin position="118"/>
        <end position="138"/>
    </location>
</feature>
<dbReference type="PROSITE" id="PS50943">
    <property type="entry name" value="HTH_CROC1"/>
    <property type="match status" value="1"/>
</dbReference>
<dbReference type="SUPFAM" id="SSF47413">
    <property type="entry name" value="lambda repressor-like DNA-binding domains"/>
    <property type="match status" value="1"/>
</dbReference>
<keyword evidence="2" id="KW-0472">Membrane</keyword>
<protein>
    <submittedName>
        <fullName evidence="4">Cytoskeleton protein RodZ</fullName>
    </submittedName>
</protein>
<organism evidence="4 5">
    <name type="scientific">Halopseudomonas aestusnigri</name>
    <dbReference type="NCBI Taxonomy" id="857252"/>
    <lineage>
        <taxon>Bacteria</taxon>
        <taxon>Pseudomonadati</taxon>
        <taxon>Pseudomonadota</taxon>
        <taxon>Gammaproteobacteria</taxon>
        <taxon>Pseudomonadales</taxon>
        <taxon>Pseudomonadaceae</taxon>
        <taxon>Halopseudomonas</taxon>
    </lineage>
</organism>
<dbReference type="EMBL" id="FNVE01000004">
    <property type="protein sequence ID" value="SEG20290.1"/>
    <property type="molecule type" value="Genomic_DNA"/>
</dbReference>
<dbReference type="Proteomes" id="UP000243518">
    <property type="component" value="Unassembled WGS sequence"/>
</dbReference>
<dbReference type="InterPro" id="IPR050400">
    <property type="entry name" value="Bact_Cytoskel_RodZ"/>
</dbReference>
<comment type="caution">
    <text evidence="4">The sequence shown here is derived from an EMBL/GenBank/DDBJ whole genome shotgun (WGS) entry which is preliminary data.</text>
</comment>